<accession>A0AAN7VBR4</accession>
<evidence type="ECO:0000256" key="1">
    <source>
        <dbReference type="ARBA" id="ARBA00006484"/>
    </source>
</evidence>
<reference evidence="5 6" key="1">
    <citation type="journal article" date="2024" name="Insects">
        <title>An Improved Chromosome-Level Genome Assembly of the Firefly Pyrocoelia pectoralis.</title>
        <authorList>
            <person name="Fu X."/>
            <person name="Meyer-Rochow V.B."/>
            <person name="Ballantyne L."/>
            <person name="Zhu X."/>
        </authorList>
    </citation>
    <scope>NUCLEOTIDE SEQUENCE [LARGE SCALE GENOMIC DNA]</scope>
    <source>
        <strain evidence="5">XCY_ONT2</strain>
    </source>
</reference>
<organism evidence="5 6">
    <name type="scientific">Pyrocoelia pectoralis</name>
    <dbReference type="NCBI Taxonomy" id="417401"/>
    <lineage>
        <taxon>Eukaryota</taxon>
        <taxon>Metazoa</taxon>
        <taxon>Ecdysozoa</taxon>
        <taxon>Arthropoda</taxon>
        <taxon>Hexapoda</taxon>
        <taxon>Insecta</taxon>
        <taxon>Pterygota</taxon>
        <taxon>Neoptera</taxon>
        <taxon>Endopterygota</taxon>
        <taxon>Coleoptera</taxon>
        <taxon>Polyphaga</taxon>
        <taxon>Elateriformia</taxon>
        <taxon>Elateroidea</taxon>
        <taxon>Lampyridae</taxon>
        <taxon>Lampyrinae</taxon>
        <taxon>Pyrocoelia</taxon>
    </lineage>
</organism>
<dbReference type="GO" id="GO:0004090">
    <property type="term" value="F:carbonyl reductase (NADPH) activity"/>
    <property type="evidence" value="ECO:0007669"/>
    <property type="project" value="UniProtKB-EC"/>
</dbReference>
<dbReference type="CDD" id="cd05324">
    <property type="entry name" value="carb_red_PTCR-like_SDR_c"/>
    <property type="match status" value="1"/>
</dbReference>
<dbReference type="EMBL" id="JAVRBK010000004">
    <property type="protein sequence ID" value="KAK5644712.1"/>
    <property type="molecule type" value="Genomic_DNA"/>
</dbReference>
<dbReference type="InterPro" id="IPR036291">
    <property type="entry name" value="NAD(P)-bd_dom_sf"/>
</dbReference>
<protein>
    <recommendedName>
        <fullName evidence="4">carbonyl reductase (NADPH)</fullName>
        <ecNumber evidence="4">1.1.1.184</ecNumber>
    </recommendedName>
</protein>
<comment type="similarity">
    <text evidence="1">Belongs to the short-chain dehydrogenases/reductases (SDR) family.</text>
</comment>
<evidence type="ECO:0000313" key="5">
    <source>
        <dbReference type="EMBL" id="KAK5644712.1"/>
    </source>
</evidence>
<dbReference type="SUPFAM" id="SSF51735">
    <property type="entry name" value="NAD(P)-binding Rossmann-fold domains"/>
    <property type="match status" value="1"/>
</dbReference>
<keyword evidence="6" id="KW-1185">Reference proteome</keyword>
<dbReference type="AlphaFoldDB" id="A0AAN7VBR4"/>
<evidence type="ECO:0000256" key="2">
    <source>
        <dbReference type="ARBA" id="ARBA00022857"/>
    </source>
</evidence>
<dbReference type="InterPro" id="IPR045313">
    <property type="entry name" value="CBR1-like"/>
</dbReference>
<dbReference type="EC" id="1.1.1.184" evidence="4"/>
<dbReference type="Gene3D" id="3.40.50.720">
    <property type="entry name" value="NAD(P)-binding Rossmann-like Domain"/>
    <property type="match status" value="1"/>
</dbReference>
<proteinExistence type="inferred from homology"/>
<dbReference type="Proteomes" id="UP001329430">
    <property type="component" value="Chromosome 4"/>
</dbReference>
<dbReference type="PRINTS" id="PR00081">
    <property type="entry name" value="GDHRDH"/>
</dbReference>
<dbReference type="Pfam" id="PF00106">
    <property type="entry name" value="adh_short"/>
    <property type="match status" value="1"/>
</dbReference>
<dbReference type="InterPro" id="IPR002347">
    <property type="entry name" value="SDR_fam"/>
</dbReference>
<evidence type="ECO:0000313" key="6">
    <source>
        <dbReference type="Proteomes" id="UP001329430"/>
    </source>
</evidence>
<keyword evidence="2" id="KW-0521">NADP</keyword>
<evidence type="ECO:0000256" key="3">
    <source>
        <dbReference type="ARBA" id="ARBA00023002"/>
    </source>
</evidence>
<dbReference type="PANTHER" id="PTHR43963:SF4">
    <property type="entry name" value="CARBONYL REDUCTASE (NADPH)"/>
    <property type="match status" value="1"/>
</dbReference>
<gene>
    <name evidence="5" type="ORF">RI129_006012</name>
</gene>
<name>A0AAN7VBR4_9COLE</name>
<evidence type="ECO:0000256" key="4">
    <source>
        <dbReference type="ARBA" id="ARBA00026118"/>
    </source>
</evidence>
<comment type="caution">
    <text evidence="5">The sequence shown here is derived from an EMBL/GenBank/DDBJ whole genome shotgun (WGS) entry which is preliminary data.</text>
</comment>
<keyword evidence="3" id="KW-0560">Oxidoreductase</keyword>
<dbReference type="PANTHER" id="PTHR43963">
    <property type="entry name" value="CARBONYL REDUCTASE 1-RELATED"/>
    <property type="match status" value="1"/>
</dbReference>
<sequence>MSRKAVAVVTGGNKGVGFAIVKGLCEHFSGNVYLTARNETLGLNSVGKLKELGLNSLFHQLDLKDQASIDNFKEYIKNVEGGIDILVNNAAIAFPNVTSVPFSEQADETIAVNYFGTLRVCDTLFSILRPDAKVVNVSSSAGHLTRIPSQEIRAKLSDPLLTVEQLSGYMKEFVNDAKMNVHVENGWGSSAYVISKVGVSALSIVQQRLFDKESEKRNIIVNSVHPGYVDTDMTNHKGVLTIEEGAKAPLYLALEDHGLRGQYVWNDNSVVDWFGPPPS</sequence>